<dbReference type="GO" id="GO:0019236">
    <property type="term" value="P:response to pheromone"/>
    <property type="evidence" value="ECO:0007669"/>
    <property type="project" value="UniProtKB-KW"/>
</dbReference>
<keyword evidence="11 12" id="KW-0807">Transducer</keyword>
<reference evidence="14 15" key="1">
    <citation type="journal article" date="2011" name="Nature">
        <title>A high-resolution map of human evolutionary constraint using 29 mammals.</title>
        <authorList>
            <person name="Lindblad-Toh K."/>
            <person name="Garber M."/>
            <person name="Zuk O."/>
            <person name="Lin M.F."/>
            <person name="Parker B.J."/>
            <person name="Washietl S."/>
            <person name="Kheradpour P."/>
            <person name="Ernst J."/>
            <person name="Jordan G."/>
            <person name="Mauceli E."/>
            <person name="Ward L.D."/>
            <person name="Lowe C.B."/>
            <person name="Holloway A.K."/>
            <person name="Clamp M."/>
            <person name="Gnerre S."/>
            <person name="Alfoldi J."/>
            <person name="Beal K."/>
            <person name="Chang J."/>
            <person name="Clawson H."/>
            <person name="Cuff J."/>
            <person name="Di Palma F."/>
            <person name="Fitzgerald S."/>
            <person name="Flicek P."/>
            <person name="Guttman M."/>
            <person name="Hubisz M.J."/>
            <person name="Jaffe D.B."/>
            <person name="Jungreis I."/>
            <person name="Kent W.J."/>
            <person name="Kostka D."/>
            <person name="Lara M."/>
            <person name="Martins A.L."/>
            <person name="Massingham T."/>
            <person name="Moltke I."/>
            <person name="Raney B.J."/>
            <person name="Rasmussen M.D."/>
            <person name="Robinson J."/>
            <person name="Stark A."/>
            <person name="Vilella A.J."/>
            <person name="Wen J."/>
            <person name="Xie X."/>
            <person name="Zody M.C."/>
            <person name="Baldwin J."/>
            <person name="Bloom T."/>
            <person name="Chin C.W."/>
            <person name="Heiman D."/>
            <person name="Nicol R."/>
            <person name="Nusbaum C."/>
            <person name="Young S."/>
            <person name="Wilkinson J."/>
            <person name="Worley K.C."/>
            <person name="Kovar C.L."/>
            <person name="Muzny D.M."/>
            <person name="Gibbs R.A."/>
            <person name="Cree A."/>
            <person name="Dihn H.H."/>
            <person name="Fowler G."/>
            <person name="Jhangiani S."/>
            <person name="Joshi V."/>
            <person name="Lee S."/>
            <person name="Lewis L.R."/>
            <person name="Nazareth L.V."/>
            <person name="Okwuonu G."/>
            <person name="Santibanez J."/>
            <person name="Warren W.C."/>
            <person name="Mardis E.R."/>
            <person name="Weinstock G.M."/>
            <person name="Wilson R.K."/>
            <person name="Delehaunty K."/>
            <person name="Dooling D."/>
            <person name="Fronik C."/>
            <person name="Fulton L."/>
            <person name="Fulton B."/>
            <person name="Graves T."/>
            <person name="Minx P."/>
            <person name="Sodergren E."/>
            <person name="Birney E."/>
            <person name="Margulies E.H."/>
            <person name="Herrero J."/>
            <person name="Green E.D."/>
            <person name="Haussler D."/>
            <person name="Siepel A."/>
            <person name="Goldman N."/>
            <person name="Pollard K.S."/>
            <person name="Pedersen J.S."/>
            <person name="Lander E.S."/>
            <person name="Kellis M."/>
        </authorList>
    </citation>
    <scope>NUCLEOTIDE SEQUENCE [LARGE SCALE GENOMIC DNA]</scope>
    <source>
        <strain evidence="15">Thorbecke</strain>
    </source>
</reference>
<evidence type="ECO:0000256" key="8">
    <source>
        <dbReference type="ARBA" id="ARBA00023136"/>
    </source>
</evidence>
<evidence type="ECO:0000256" key="4">
    <source>
        <dbReference type="ARBA" id="ARBA00022507"/>
    </source>
</evidence>
<dbReference type="Ensembl" id="ENSOCUT00000020999.2">
    <property type="protein sequence ID" value="ENSOCUP00000025178.2"/>
    <property type="gene ID" value="ENSOCUG00000034811.1"/>
</dbReference>
<comment type="similarity">
    <text evidence="2 12">Belongs to the G-protein coupled receptor 1 family.</text>
</comment>
<dbReference type="GO" id="GO:0016503">
    <property type="term" value="F:pheromone receptor activity"/>
    <property type="evidence" value="ECO:0007669"/>
    <property type="project" value="InterPro"/>
</dbReference>
<gene>
    <name evidence="14" type="primary">ORYCUNV1R1510</name>
</gene>
<dbReference type="SUPFAM" id="SSF81321">
    <property type="entry name" value="Family A G protein-coupled receptor-like"/>
    <property type="match status" value="1"/>
</dbReference>
<keyword evidence="5 12" id="KW-0812">Transmembrane</keyword>
<dbReference type="Proteomes" id="UP000001811">
    <property type="component" value="Unplaced"/>
</dbReference>
<comment type="subcellular location">
    <subcellularLocation>
        <location evidence="1 12">Cell membrane</location>
        <topology evidence="1 12">Multi-pass membrane protein</topology>
    </subcellularLocation>
</comment>
<dbReference type="PROSITE" id="PS50262">
    <property type="entry name" value="G_PROTEIN_RECEP_F1_2"/>
    <property type="match status" value="1"/>
</dbReference>
<feature type="transmembrane region" description="Helical" evidence="12">
    <location>
        <begin position="174"/>
        <end position="201"/>
    </location>
</feature>
<keyword evidence="6 12" id="KW-1133">Transmembrane helix</keyword>
<keyword evidence="7 12" id="KW-0297">G-protein coupled receptor</keyword>
<dbReference type="PRINTS" id="PR01534">
    <property type="entry name" value="VOMERONASL1R"/>
</dbReference>
<dbReference type="eggNOG" id="ENOG502SNRJ">
    <property type="taxonomic scope" value="Eukaryota"/>
</dbReference>
<reference evidence="14" key="2">
    <citation type="submission" date="2025-08" db="UniProtKB">
        <authorList>
            <consortium name="Ensembl"/>
        </authorList>
    </citation>
    <scope>IDENTIFICATION</scope>
    <source>
        <strain evidence="14">Thorbecke</strain>
    </source>
</reference>
<evidence type="ECO:0000256" key="9">
    <source>
        <dbReference type="ARBA" id="ARBA00023157"/>
    </source>
</evidence>
<feature type="domain" description="G-protein coupled receptors family 1 profile" evidence="13">
    <location>
        <begin position="18"/>
        <end position="280"/>
    </location>
</feature>
<sequence>MSSLKHVYYFQAGIGVLTNAFLFLFHIFTIYWDHRPKPTDVATCHLAFVHIVMLFTVLDILSANMFMSLNFPNDLKCKALLYIFRVMRGLSICTTSLLSIIQVITISPSTFCLSRFKYKLTSHVIHAFCYFWSLSLFSNSNMIIYTVAHSNMTNILNVSKYCSLSSMDPIIMELYFILTLSQNVFFVGIMLLSSAYMVIFLSSHQKRSEYLHSINTSPRTSPATRATQTVLWLVSLFVIMYCLDIIITSFLTMLWKYDPVVLDIQRLVGSVYATISPLVLISSDRRITGILQNVIDIALILKSS</sequence>
<evidence type="ECO:0000259" key="13">
    <source>
        <dbReference type="PROSITE" id="PS50262"/>
    </source>
</evidence>
<feature type="transmembrane region" description="Helical" evidence="12">
    <location>
        <begin position="264"/>
        <end position="281"/>
    </location>
</feature>
<evidence type="ECO:0000256" key="2">
    <source>
        <dbReference type="ARBA" id="ARBA00010663"/>
    </source>
</evidence>
<evidence type="ECO:0000313" key="14">
    <source>
        <dbReference type="Ensembl" id="ENSOCUP00000025178.2"/>
    </source>
</evidence>
<dbReference type="FunFam" id="1.20.1070.10:FF:000051">
    <property type="entry name" value="Vomeronasal type-1 receptor"/>
    <property type="match status" value="1"/>
</dbReference>
<dbReference type="Pfam" id="PF03402">
    <property type="entry name" value="V1R"/>
    <property type="match status" value="1"/>
</dbReference>
<evidence type="ECO:0000256" key="6">
    <source>
        <dbReference type="ARBA" id="ARBA00022989"/>
    </source>
</evidence>
<evidence type="ECO:0000256" key="3">
    <source>
        <dbReference type="ARBA" id="ARBA00022475"/>
    </source>
</evidence>
<evidence type="ECO:0000313" key="15">
    <source>
        <dbReference type="Proteomes" id="UP000001811"/>
    </source>
</evidence>
<evidence type="ECO:0000256" key="7">
    <source>
        <dbReference type="ARBA" id="ARBA00023040"/>
    </source>
</evidence>
<organism evidence="14 15">
    <name type="scientific">Oryctolagus cuniculus</name>
    <name type="common">Rabbit</name>
    <dbReference type="NCBI Taxonomy" id="9986"/>
    <lineage>
        <taxon>Eukaryota</taxon>
        <taxon>Metazoa</taxon>
        <taxon>Chordata</taxon>
        <taxon>Craniata</taxon>
        <taxon>Vertebrata</taxon>
        <taxon>Euteleostomi</taxon>
        <taxon>Mammalia</taxon>
        <taxon>Eutheria</taxon>
        <taxon>Euarchontoglires</taxon>
        <taxon>Glires</taxon>
        <taxon>Lagomorpha</taxon>
        <taxon>Leporidae</taxon>
        <taxon>Oryctolagus</taxon>
    </lineage>
</organism>
<reference evidence="14" key="3">
    <citation type="submission" date="2025-09" db="UniProtKB">
        <authorList>
            <consortium name="Ensembl"/>
        </authorList>
    </citation>
    <scope>IDENTIFICATION</scope>
    <source>
        <strain evidence="14">Thorbecke</strain>
    </source>
</reference>
<name>G1U6X9_RABIT</name>
<dbReference type="GeneID" id="100310977"/>
<accession>G1U6X9</accession>
<feature type="transmembrane region" description="Helical" evidence="12">
    <location>
        <begin position="229"/>
        <end position="252"/>
    </location>
</feature>
<keyword evidence="3 12" id="KW-1003">Cell membrane</keyword>
<evidence type="ECO:0000256" key="12">
    <source>
        <dbReference type="RuleBase" id="RU364061"/>
    </source>
</evidence>
<dbReference type="GO" id="GO:0005886">
    <property type="term" value="C:plasma membrane"/>
    <property type="evidence" value="ECO:0007669"/>
    <property type="project" value="UniProtKB-SubCell"/>
</dbReference>
<dbReference type="RefSeq" id="NP_001160671.1">
    <property type="nucleotide sequence ID" value="NM_001167199.1"/>
</dbReference>
<feature type="transmembrane region" description="Helical" evidence="12">
    <location>
        <begin position="79"/>
        <end position="106"/>
    </location>
</feature>
<evidence type="ECO:0000256" key="10">
    <source>
        <dbReference type="ARBA" id="ARBA00023170"/>
    </source>
</evidence>
<feature type="transmembrane region" description="Helical" evidence="12">
    <location>
        <begin position="44"/>
        <end position="67"/>
    </location>
</feature>
<feature type="transmembrane region" description="Helical" evidence="12">
    <location>
        <begin position="6"/>
        <end position="32"/>
    </location>
</feature>
<proteinExistence type="inferred from homology"/>
<dbReference type="FunCoup" id="G1U6X9">
    <property type="interactions" value="45"/>
</dbReference>
<dbReference type="PANTHER" id="PTHR24062">
    <property type="entry name" value="VOMERONASAL TYPE-1 RECEPTOR"/>
    <property type="match status" value="1"/>
</dbReference>
<dbReference type="Gene3D" id="1.20.1070.10">
    <property type="entry name" value="Rhodopsin 7-helix transmembrane proteins"/>
    <property type="match status" value="1"/>
</dbReference>
<dbReference type="AlphaFoldDB" id="G1U6X9"/>
<keyword evidence="8 12" id="KW-0472">Membrane</keyword>
<evidence type="ECO:0000256" key="11">
    <source>
        <dbReference type="ARBA" id="ARBA00023224"/>
    </source>
</evidence>
<dbReference type="GeneTree" id="ENSGT01030000234553"/>
<dbReference type="OrthoDB" id="9606139at2759"/>
<dbReference type="KEGG" id="ocu:100310977"/>
<dbReference type="InParanoid" id="G1U6X9"/>
<evidence type="ECO:0000256" key="1">
    <source>
        <dbReference type="ARBA" id="ARBA00004651"/>
    </source>
</evidence>
<evidence type="ECO:0000256" key="5">
    <source>
        <dbReference type="ARBA" id="ARBA00022692"/>
    </source>
</evidence>
<dbReference type="HOGENOM" id="CLU_058641_0_0_1"/>
<dbReference type="GO" id="GO:0007606">
    <property type="term" value="P:sensory perception of chemical stimulus"/>
    <property type="evidence" value="ECO:0007669"/>
    <property type="project" value="UniProtKB-ARBA"/>
</dbReference>
<keyword evidence="15" id="KW-1185">Reference proteome</keyword>
<keyword evidence="10 12" id="KW-0675">Receptor</keyword>
<dbReference type="InterPro" id="IPR004072">
    <property type="entry name" value="Vmron_rcpt_1"/>
</dbReference>
<feature type="transmembrane region" description="Helical" evidence="12">
    <location>
        <begin position="127"/>
        <end position="148"/>
    </location>
</feature>
<keyword evidence="4 12" id="KW-0589">Pheromone response</keyword>
<keyword evidence="9" id="KW-1015">Disulfide bond</keyword>
<dbReference type="InterPro" id="IPR017452">
    <property type="entry name" value="GPCR_Rhodpsn_7TM"/>
</dbReference>
<protein>
    <recommendedName>
        <fullName evidence="12">Vomeronasal type-1 receptor</fullName>
    </recommendedName>
</protein>
<dbReference type="CTD" id="100310977"/>